<dbReference type="InterPro" id="IPR036196">
    <property type="entry name" value="Ptyr_pPase_sf"/>
</dbReference>
<sequence>MRRTMAPESIVSVVSTPARASAAPFRVLFVCIGNVCRSPVGERLLASRLPPDRFEVSSAGVGAMIGYAMSKYAAEELRTYGGDPTGFAARQLTPHIVEASDLVLTATRELRSQVLAELPTALRRTFTILEFAALVEQAEGSTPHELVKWAGAHRSLVAHLEQDVPDPYRRGPEAHAHAAATIDVAVQQIAKGLDG</sequence>
<proteinExistence type="predicted"/>
<dbReference type="EMBL" id="RJSF01000003">
    <property type="protein sequence ID" value="RNM17325.1"/>
    <property type="molecule type" value="Genomic_DNA"/>
</dbReference>
<keyword evidence="3" id="KW-1185">Reference proteome</keyword>
<dbReference type="AlphaFoldDB" id="A0A3N0GXX3"/>
<feature type="domain" description="Phosphotyrosine protein phosphatase I" evidence="1">
    <location>
        <begin position="25"/>
        <end position="192"/>
    </location>
</feature>
<dbReference type="OrthoDB" id="9784339at2"/>
<name>A0A3N0GXX3_9ACTN</name>
<accession>A0A3N0GXX3</accession>
<gene>
    <name evidence="2" type="ORF">EFL26_00600</name>
</gene>
<evidence type="ECO:0000313" key="2">
    <source>
        <dbReference type="EMBL" id="RNM17325.1"/>
    </source>
</evidence>
<organism evidence="2 3">
    <name type="scientific">Nocardioides pocheonensis</name>
    <dbReference type="NCBI Taxonomy" id="661485"/>
    <lineage>
        <taxon>Bacteria</taxon>
        <taxon>Bacillati</taxon>
        <taxon>Actinomycetota</taxon>
        <taxon>Actinomycetes</taxon>
        <taxon>Propionibacteriales</taxon>
        <taxon>Nocardioidaceae</taxon>
        <taxon>Nocardioides</taxon>
    </lineage>
</organism>
<reference evidence="2 3" key="1">
    <citation type="submission" date="2018-11" db="EMBL/GenBank/DDBJ databases">
        <authorList>
            <person name="Li F."/>
        </authorList>
    </citation>
    <scope>NUCLEOTIDE SEQUENCE [LARGE SCALE GENOMIC DNA]</scope>
    <source>
        <strain evidence="2 3">Gsoil 818</strain>
    </source>
</reference>
<dbReference type="PANTHER" id="PTHR11717">
    <property type="entry name" value="LOW MOLECULAR WEIGHT PROTEIN TYROSINE PHOSPHATASE"/>
    <property type="match status" value="1"/>
</dbReference>
<evidence type="ECO:0000313" key="3">
    <source>
        <dbReference type="Proteomes" id="UP000279994"/>
    </source>
</evidence>
<protein>
    <submittedName>
        <fullName evidence="2">Low molecular weight phosphatase family protein</fullName>
    </submittedName>
</protein>
<dbReference type="SUPFAM" id="SSF52788">
    <property type="entry name" value="Phosphotyrosine protein phosphatases I"/>
    <property type="match status" value="1"/>
</dbReference>
<dbReference type="InterPro" id="IPR023485">
    <property type="entry name" value="Ptyr_pPase"/>
</dbReference>
<dbReference type="GO" id="GO:0004725">
    <property type="term" value="F:protein tyrosine phosphatase activity"/>
    <property type="evidence" value="ECO:0007669"/>
    <property type="project" value="TreeGrafter"/>
</dbReference>
<dbReference type="SMART" id="SM00226">
    <property type="entry name" value="LMWPc"/>
    <property type="match status" value="1"/>
</dbReference>
<dbReference type="Gene3D" id="3.40.50.2300">
    <property type="match status" value="1"/>
</dbReference>
<dbReference type="Pfam" id="PF01451">
    <property type="entry name" value="LMWPc"/>
    <property type="match status" value="1"/>
</dbReference>
<dbReference type="PANTHER" id="PTHR11717:SF31">
    <property type="entry name" value="LOW MOLECULAR WEIGHT PROTEIN-TYROSINE-PHOSPHATASE ETP-RELATED"/>
    <property type="match status" value="1"/>
</dbReference>
<comment type="caution">
    <text evidence="2">The sequence shown here is derived from an EMBL/GenBank/DDBJ whole genome shotgun (WGS) entry which is preliminary data.</text>
</comment>
<dbReference type="Proteomes" id="UP000279994">
    <property type="component" value="Unassembled WGS sequence"/>
</dbReference>
<dbReference type="InterPro" id="IPR050438">
    <property type="entry name" value="LMW_PTPase"/>
</dbReference>
<evidence type="ECO:0000259" key="1">
    <source>
        <dbReference type="SMART" id="SM00226"/>
    </source>
</evidence>